<accession>A0A1Q9BE15</accession>
<feature type="non-terminal residue" evidence="1">
    <location>
        <position position="46"/>
    </location>
</feature>
<evidence type="ECO:0000313" key="1">
    <source>
        <dbReference type="EMBL" id="OLP67576.1"/>
    </source>
</evidence>
<comment type="caution">
    <text evidence="1">The sequence shown here is derived from an EMBL/GenBank/DDBJ whole genome shotgun (WGS) entry which is preliminary data.</text>
</comment>
<sequence length="46" mass="5254">MAAVDRFVNPIPNPARYQKYNGVNLETLCMAAYQGDLEQLEVLLRK</sequence>
<gene>
    <name evidence="1" type="ORF">AK812_SmicGene48486</name>
</gene>
<proteinExistence type="predicted"/>
<reference evidence="1 2" key="1">
    <citation type="submission" date="2016-02" db="EMBL/GenBank/DDBJ databases">
        <title>Genome analysis of coral dinoflagellate symbionts highlights evolutionary adaptations to a symbiotic lifestyle.</title>
        <authorList>
            <person name="Aranda M."/>
            <person name="Li Y."/>
            <person name="Liew Y.J."/>
            <person name="Baumgarten S."/>
            <person name="Simakov O."/>
            <person name="Wilson M."/>
            <person name="Piel J."/>
            <person name="Ashoor H."/>
            <person name="Bougouffa S."/>
            <person name="Bajic V.B."/>
            <person name="Ryu T."/>
            <person name="Ravasi T."/>
            <person name="Bayer T."/>
            <person name="Micklem G."/>
            <person name="Kim H."/>
            <person name="Bhak J."/>
            <person name="Lajeunesse T.C."/>
            <person name="Voolstra C.R."/>
        </authorList>
    </citation>
    <scope>NUCLEOTIDE SEQUENCE [LARGE SCALE GENOMIC DNA]</scope>
    <source>
        <strain evidence="1 2">CCMP2467</strain>
    </source>
</reference>
<name>A0A1Q9BE15_SYMMI</name>
<organism evidence="1 2">
    <name type="scientific">Symbiodinium microadriaticum</name>
    <name type="common">Dinoflagellate</name>
    <name type="synonym">Zooxanthella microadriatica</name>
    <dbReference type="NCBI Taxonomy" id="2951"/>
    <lineage>
        <taxon>Eukaryota</taxon>
        <taxon>Sar</taxon>
        <taxon>Alveolata</taxon>
        <taxon>Dinophyceae</taxon>
        <taxon>Suessiales</taxon>
        <taxon>Symbiodiniaceae</taxon>
        <taxon>Symbiodinium</taxon>
    </lineage>
</organism>
<dbReference type="Proteomes" id="UP000186817">
    <property type="component" value="Unassembled WGS sequence"/>
</dbReference>
<dbReference type="AlphaFoldDB" id="A0A1Q9BE15"/>
<evidence type="ECO:0000313" key="2">
    <source>
        <dbReference type="Proteomes" id="UP000186817"/>
    </source>
</evidence>
<keyword evidence="2" id="KW-1185">Reference proteome</keyword>
<protein>
    <submittedName>
        <fullName evidence="1">Uncharacterized protein</fullName>
    </submittedName>
</protein>
<dbReference type="OrthoDB" id="541883at2759"/>
<dbReference type="EMBL" id="LSRX01008010">
    <property type="protein sequence ID" value="OLP67576.1"/>
    <property type="molecule type" value="Genomic_DNA"/>
</dbReference>